<proteinExistence type="predicted"/>
<dbReference type="AlphaFoldDB" id="Q6AIJ7"/>
<gene>
    <name evidence="1" type="ordered locus">DP3104</name>
</gene>
<evidence type="ECO:0000313" key="2">
    <source>
        <dbReference type="Proteomes" id="UP000000602"/>
    </source>
</evidence>
<dbReference type="EMBL" id="CR522870">
    <property type="protein sequence ID" value="CAG37833.1"/>
    <property type="molecule type" value="Genomic_DNA"/>
</dbReference>
<dbReference type="STRING" id="177439.DP3104"/>
<name>Q6AIJ7_DESPS</name>
<organism evidence="1 2">
    <name type="scientific">Desulfotalea psychrophila (strain LSv54 / DSM 12343)</name>
    <dbReference type="NCBI Taxonomy" id="177439"/>
    <lineage>
        <taxon>Bacteria</taxon>
        <taxon>Pseudomonadati</taxon>
        <taxon>Thermodesulfobacteriota</taxon>
        <taxon>Desulfobulbia</taxon>
        <taxon>Desulfobulbales</taxon>
        <taxon>Desulfocapsaceae</taxon>
        <taxon>Desulfotalea</taxon>
    </lineage>
</organism>
<dbReference type="KEGG" id="dps:DP3104"/>
<reference evidence="2" key="1">
    <citation type="journal article" date="2004" name="Environ. Microbiol.">
        <title>The genome of Desulfotalea psychrophila, a sulfate-reducing bacterium from permanently cold Arctic sediments.</title>
        <authorList>
            <person name="Rabus R."/>
            <person name="Ruepp A."/>
            <person name="Frickey T."/>
            <person name="Rattei T."/>
            <person name="Fartmann B."/>
            <person name="Stark M."/>
            <person name="Bauer M."/>
            <person name="Zibat A."/>
            <person name="Lombardot T."/>
            <person name="Becker I."/>
            <person name="Amann J."/>
            <person name="Gellner K."/>
            <person name="Teeling H."/>
            <person name="Leuschner W.D."/>
            <person name="Gloeckner F.-O."/>
            <person name="Lupas A.N."/>
            <person name="Amann R."/>
            <person name="Klenk H.-P."/>
        </authorList>
    </citation>
    <scope>NUCLEOTIDE SEQUENCE [LARGE SCALE GENOMIC DNA]</scope>
    <source>
        <strain evidence="2">DSM 12343 / LSv54</strain>
    </source>
</reference>
<sequence>MQGVFFCSDVWLRTRIKARKSGKRTTAISCQEKAKTKSKSKRVNHWNREHRGNYLNCHCLLFLLVGWRGLPISPKAQPVETSIYRVSDLVPSYFRHSIILEYVHQYQYIKALTIPLHCCFSVLSSI</sequence>
<dbReference type="Proteomes" id="UP000000602">
    <property type="component" value="Chromosome"/>
</dbReference>
<accession>Q6AIJ7</accession>
<evidence type="ECO:0000313" key="1">
    <source>
        <dbReference type="EMBL" id="CAG37833.1"/>
    </source>
</evidence>
<protein>
    <submittedName>
        <fullName evidence="1">Uncharacterized protein</fullName>
    </submittedName>
</protein>
<dbReference type="HOGENOM" id="CLU_1977946_0_0_7"/>
<keyword evidence="2" id="KW-1185">Reference proteome</keyword>